<evidence type="ECO:0000313" key="2">
    <source>
        <dbReference type="Proteomes" id="UP000199086"/>
    </source>
</evidence>
<dbReference type="RefSeq" id="WP_092608921.1">
    <property type="nucleotide sequence ID" value="NZ_FMYF01000004.1"/>
</dbReference>
<dbReference type="SUPFAM" id="SSF53649">
    <property type="entry name" value="Alkaline phosphatase-like"/>
    <property type="match status" value="1"/>
</dbReference>
<name>A0A1G6GSE0_9ACTN</name>
<dbReference type="Gene3D" id="3.40.720.10">
    <property type="entry name" value="Alkaline Phosphatase, subunit A"/>
    <property type="match status" value="1"/>
</dbReference>
<keyword evidence="2" id="KW-1185">Reference proteome</keyword>
<dbReference type="OrthoDB" id="9779267at2"/>
<dbReference type="Proteomes" id="UP000199086">
    <property type="component" value="Unassembled WGS sequence"/>
</dbReference>
<dbReference type="InterPro" id="IPR002591">
    <property type="entry name" value="Phosphodiest/P_Trfase"/>
</dbReference>
<protein>
    <submittedName>
        <fullName evidence="1">Predicted pyrophosphatase or phosphodiesterase, AlkP superfamily</fullName>
    </submittedName>
</protein>
<dbReference type="InterPro" id="IPR017850">
    <property type="entry name" value="Alkaline_phosphatase_core_sf"/>
</dbReference>
<dbReference type="EMBL" id="FMYF01000004">
    <property type="protein sequence ID" value="SDB84086.1"/>
    <property type="molecule type" value="Genomic_DNA"/>
</dbReference>
<gene>
    <name evidence="1" type="ORF">GA0111570_104243</name>
</gene>
<proteinExistence type="predicted"/>
<dbReference type="PANTHER" id="PTHR10151:SF120">
    <property type="entry name" value="BIS(5'-ADENOSYL)-TRIPHOSPHATASE"/>
    <property type="match status" value="1"/>
</dbReference>
<reference evidence="1" key="1">
    <citation type="submission" date="2016-06" db="EMBL/GenBank/DDBJ databases">
        <authorList>
            <person name="Olsen C.W."/>
            <person name="Carey S."/>
            <person name="Hinshaw L."/>
            <person name="Karasin A.I."/>
        </authorList>
    </citation>
    <scope>NUCLEOTIDE SEQUENCE [LARGE SCALE GENOMIC DNA]</scope>
    <source>
        <strain evidence="1">LZ-22</strain>
    </source>
</reference>
<accession>A0A1G6GSE0</accession>
<sequence>MAGLSYPAAGQLTVPRYGHGTLADLLPAIGSRLGLGGEDLVGLPPAQRWVVVLIDGLGALQLADHADHAPYLASLLRGEGEHAPFDGFTAAVPSTTATSLTTLGTGLAPGQHGIIGYSCRNPRSGQFLNMLTWEGEDDPTALQPHPTYWRRLSEAGTEVGIVAPARFDGSGLTSVSLAGGRFFPVHDERDEDQRIHLVSAAATAGDRSVVYAYERELDHTGHSQGVASAEWRRQLRRIDALTERLRDELPDDVRIIVTGDHGMIDIPTDERIVVEDVPVLQRGVEMVAGEGRLRQLYTEPGQAEAVAARWRNELGDRAVVLTREEAVHRGWYGPVADEVLPRYGDVTVAMLGTWALMTRGLPGEFGLVGMHGSLTAAEMYVPLVVD</sequence>
<dbReference type="GO" id="GO:0016787">
    <property type="term" value="F:hydrolase activity"/>
    <property type="evidence" value="ECO:0007669"/>
    <property type="project" value="UniProtKB-ARBA"/>
</dbReference>
<dbReference type="AlphaFoldDB" id="A0A1G6GSE0"/>
<dbReference type="PANTHER" id="PTHR10151">
    <property type="entry name" value="ECTONUCLEOTIDE PYROPHOSPHATASE/PHOSPHODIESTERASE"/>
    <property type="match status" value="1"/>
</dbReference>
<dbReference type="STRING" id="1577474.GA0111570_104243"/>
<evidence type="ECO:0000313" key="1">
    <source>
        <dbReference type="EMBL" id="SDB84086.1"/>
    </source>
</evidence>
<organism evidence="1 2">
    <name type="scientific">Raineyella antarctica</name>
    <dbReference type="NCBI Taxonomy" id="1577474"/>
    <lineage>
        <taxon>Bacteria</taxon>
        <taxon>Bacillati</taxon>
        <taxon>Actinomycetota</taxon>
        <taxon>Actinomycetes</taxon>
        <taxon>Propionibacteriales</taxon>
        <taxon>Propionibacteriaceae</taxon>
        <taxon>Raineyella</taxon>
    </lineage>
</organism>
<dbReference type="Pfam" id="PF01663">
    <property type="entry name" value="Phosphodiest"/>
    <property type="match status" value="1"/>
</dbReference>